<dbReference type="KEGG" id="act:ACLA_036540"/>
<keyword evidence="3" id="KW-1185">Reference proteome</keyword>
<accession>A1CJX6</accession>
<dbReference type="OrthoDB" id="2537141at2759"/>
<name>A1CJX6_ASPCL</name>
<dbReference type="GeneID" id="4703309"/>
<organism evidence="2 3">
    <name type="scientific">Aspergillus clavatus (strain ATCC 1007 / CBS 513.65 / DSM 816 / NCTC 3887 / NRRL 1 / QM 1276 / 107)</name>
    <dbReference type="NCBI Taxonomy" id="344612"/>
    <lineage>
        <taxon>Eukaryota</taxon>
        <taxon>Fungi</taxon>
        <taxon>Dikarya</taxon>
        <taxon>Ascomycota</taxon>
        <taxon>Pezizomycotina</taxon>
        <taxon>Eurotiomycetes</taxon>
        <taxon>Eurotiomycetidae</taxon>
        <taxon>Eurotiales</taxon>
        <taxon>Aspergillaceae</taxon>
        <taxon>Aspergillus</taxon>
        <taxon>Aspergillus subgen. Fumigati</taxon>
    </lineage>
</organism>
<dbReference type="VEuPathDB" id="FungiDB:ACLA_036540"/>
<dbReference type="Proteomes" id="UP000006701">
    <property type="component" value="Unassembled WGS sequence"/>
</dbReference>
<gene>
    <name evidence="2" type="ORF">ACLA_036540</name>
</gene>
<dbReference type="AlphaFoldDB" id="A1CJX6"/>
<sequence length="230" mass="25719">MTNPKLRHDTGEKENAGKTSLDQEWIFPQSTHVNPGVECYKHNSSGNFDNWQPTPKNMINEYPTDNDYCSISETIACPQSFLESENSCYSPTLSQVINAIEHEEYHADGTQAQIGCRDDLDTQVLHRAFDAIVLSEEGPMCKVRDYGMEASFGTTSNEKPFLSQYISQIRAPWTGASAPYAFGTAGGMAGKHLMCGMTDHLLGSHATQDYGTCPEFIGLPRDFWRQNRLY</sequence>
<proteinExistence type="predicted"/>
<feature type="compositionally biased region" description="Basic and acidic residues" evidence="1">
    <location>
        <begin position="1"/>
        <end position="16"/>
    </location>
</feature>
<evidence type="ECO:0000313" key="2">
    <source>
        <dbReference type="EMBL" id="EAW09450.1"/>
    </source>
</evidence>
<feature type="region of interest" description="Disordered" evidence="1">
    <location>
        <begin position="1"/>
        <end position="22"/>
    </location>
</feature>
<evidence type="ECO:0000256" key="1">
    <source>
        <dbReference type="SAM" id="MobiDB-lite"/>
    </source>
</evidence>
<dbReference type="HOGENOM" id="CLU_1204531_0_0_1"/>
<evidence type="ECO:0000313" key="3">
    <source>
        <dbReference type="Proteomes" id="UP000006701"/>
    </source>
</evidence>
<protein>
    <submittedName>
        <fullName evidence="2">Uncharacterized protein</fullName>
    </submittedName>
</protein>
<reference evidence="2 3" key="1">
    <citation type="journal article" date="2008" name="PLoS Genet.">
        <title>Genomic islands in the pathogenic filamentous fungus Aspergillus fumigatus.</title>
        <authorList>
            <person name="Fedorova N.D."/>
            <person name="Khaldi N."/>
            <person name="Joardar V.S."/>
            <person name="Maiti R."/>
            <person name="Amedeo P."/>
            <person name="Anderson M.J."/>
            <person name="Crabtree J."/>
            <person name="Silva J.C."/>
            <person name="Badger J.H."/>
            <person name="Albarraq A."/>
            <person name="Angiuoli S."/>
            <person name="Bussey H."/>
            <person name="Bowyer P."/>
            <person name="Cotty P.J."/>
            <person name="Dyer P.S."/>
            <person name="Egan A."/>
            <person name="Galens K."/>
            <person name="Fraser-Liggett C.M."/>
            <person name="Haas B.J."/>
            <person name="Inman J.M."/>
            <person name="Kent R."/>
            <person name="Lemieux S."/>
            <person name="Malavazi I."/>
            <person name="Orvis J."/>
            <person name="Roemer T."/>
            <person name="Ronning C.M."/>
            <person name="Sundaram J.P."/>
            <person name="Sutton G."/>
            <person name="Turner G."/>
            <person name="Venter J.C."/>
            <person name="White O.R."/>
            <person name="Whitty B.R."/>
            <person name="Youngman P."/>
            <person name="Wolfe K.H."/>
            <person name="Goldman G.H."/>
            <person name="Wortman J.R."/>
            <person name="Jiang B."/>
            <person name="Denning D.W."/>
            <person name="Nierman W.C."/>
        </authorList>
    </citation>
    <scope>NUCLEOTIDE SEQUENCE [LARGE SCALE GENOMIC DNA]</scope>
    <source>
        <strain evidence="3">ATCC 1007 / CBS 513.65 / DSM 816 / NCTC 3887 / NRRL 1</strain>
    </source>
</reference>
<dbReference type="RefSeq" id="XP_001270876.1">
    <property type="nucleotide sequence ID" value="XM_001270875.1"/>
</dbReference>
<dbReference type="EMBL" id="DS027056">
    <property type="protein sequence ID" value="EAW09450.1"/>
    <property type="molecule type" value="Genomic_DNA"/>
</dbReference>